<protein>
    <submittedName>
        <fullName evidence="3">Type VI secretion protein</fullName>
    </submittedName>
</protein>
<proteinExistence type="predicted"/>
<dbReference type="PANTHER" id="PTHR37625">
    <property type="entry name" value="OUTER MEMBRANE LIPOPROTEIN-RELATED"/>
    <property type="match status" value="1"/>
</dbReference>
<dbReference type="NCBIfam" id="TIGR03352">
    <property type="entry name" value="VI_chp_3"/>
    <property type="match status" value="1"/>
</dbReference>
<organism evidence="3">
    <name type="scientific">Vibrio coralliilyticus</name>
    <dbReference type="NCBI Taxonomy" id="190893"/>
    <lineage>
        <taxon>Bacteria</taxon>
        <taxon>Pseudomonadati</taxon>
        <taxon>Pseudomonadota</taxon>
        <taxon>Gammaproteobacteria</taxon>
        <taxon>Vibrionales</taxon>
        <taxon>Vibrionaceae</taxon>
        <taxon>Vibrio</taxon>
    </lineage>
</organism>
<dbReference type="InterPro" id="IPR017734">
    <property type="entry name" value="T6SS_SciN"/>
</dbReference>
<evidence type="ECO:0000256" key="1">
    <source>
        <dbReference type="SAM" id="SignalP"/>
    </source>
</evidence>
<keyword evidence="4" id="KW-1185">Reference proteome</keyword>
<evidence type="ECO:0000313" key="2">
    <source>
        <dbReference type="EMBL" id="AIW18728.1"/>
    </source>
</evidence>
<name>A0A0A0SNZ5_9VIBR</name>
<accession>A0A0A0SNZ5</accession>
<reference evidence="3" key="2">
    <citation type="journal article" date="2015" name="BMC Genomics">
        <title>Genome mining reveals unlocked bioactive potential of marine Gram-negative bacteria.</title>
        <authorList>
            <person name="Machado H."/>
            <person name="Sonnenschein E.C."/>
            <person name="Melchiorsen J."/>
            <person name="Gram L."/>
        </authorList>
    </citation>
    <scope>NUCLEOTIDE SEQUENCE</scope>
    <source>
        <strain evidence="3">S2052</strain>
    </source>
</reference>
<sequence length="160" mass="17905">MAKWCFVLALFLVGCSSDPAPVVTQYSLAIKSDKSANPSESNDSNPVVVRLYQLTDAQMFKQQPFIDLYSNDVQLLSANLISKQILPVVIPGSEEKITLDINNQTQYVGVLVEFIDYQQSEPKSVSMLPKNSDEYLQLSISGDKAKLEVITPDSPWWKLF</sequence>
<dbReference type="PROSITE" id="PS51257">
    <property type="entry name" value="PROKAR_LIPOPROTEIN"/>
    <property type="match status" value="1"/>
</dbReference>
<feature type="signal peptide" evidence="1">
    <location>
        <begin position="1"/>
        <end position="20"/>
    </location>
</feature>
<feature type="chain" id="PRO_5011343398" evidence="1">
    <location>
        <begin position="21"/>
        <end position="160"/>
    </location>
</feature>
<dbReference type="PANTHER" id="PTHR37625:SF4">
    <property type="entry name" value="OUTER MEMBRANE LIPOPROTEIN"/>
    <property type="match status" value="1"/>
</dbReference>
<dbReference type="InterPro" id="IPR038706">
    <property type="entry name" value="Type_VI_SciN-like_sf"/>
</dbReference>
<dbReference type="EMBL" id="CP009617">
    <property type="protein sequence ID" value="AIW18728.1"/>
    <property type="molecule type" value="Genomic_DNA"/>
</dbReference>
<evidence type="ECO:0000313" key="3">
    <source>
        <dbReference type="EMBL" id="KJY70423.1"/>
    </source>
</evidence>
<dbReference type="AlphaFoldDB" id="A0A0A0SNZ5"/>
<reference evidence="2 4" key="1">
    <citation type="submission" date="2014-10" db="EMBL/GenBank/DDBJ databases">
        <title>The Complete Genome Sequence for the Shellfish Pathogen Vibrio coralliilyticus RE98 Isolated from a Shellfish Hatchery.</title>
        <authorList>
            <person name="Richards G.P."/>
            <person name="Bono J.L."/>
            <person name="Watson M.A."/>
            <person name="Needleman D.S."/>
        </authorList>
    </citation>
    <scope>NUCLEOTIDE SEQUENCE [LARGE SCALE GENOMIC DNA]</scope>
    <source>
        <strain evidence="2 4">RE98</strain>
    </source>
</reference>
<gene>
    <name evidence="2" type="ORF">IX92_06565</name>
    <name evidence="3" type="ORF">TW71_16265</name>
</gene>
<evidence type="ECO:0000313" key="4">
    <source>
        <dbReference type="Proteomes" id="UP000030081"/>
    </source>
</evidence>
<dbReference type="KEGG" id="vcy:IX92_06565"/>
<dbReference type="OrthoDB" id="6291150at2"/>
<dbReference type="Pfam" id="PF12790">
    <property type="entry name" value="T6SS-SciN"/>
    <property type="match status" value="1"/>
</dbReference>
<dbReference type="GeneID" id="93942255"/>
<dbReference type="EMBL" id="JXXR01000017">
    <property type="protein sequence ID" value="KJY70423.1"/>
    <property type="molecule type" value="Genomic_DNA"/>
</dbReference>
<keyword evidence="1" id="KW-0732">Signal</keyword>
<dbReference type="RefSeq" id="WP_006962078.1">
    <property type="nucleotide sequence ID" value="NZ_CP009617.1"/>
</dbReference>
<dbReference type="Proteomes" id="UP000030081">
    <property type="component" value="Chromosome 1"/>
</dbReference>
<dbReference type="Gene3D" id="2.60.40.4150">
    <property type="entry name" value="Type VI secretion system, lipoprotein SciN"/>
    <property type="match status" value="1"/>
</dbReference>